<dbReference type="Proteomes" id="UP000199150">
    <property type="component" value="Unassembled WGS sequence"/>
</dbReference>
<dbReference type="Pfam" id="PF04364">
    <property type="entry name" value="DNA_pol3_chi"/>
    <property type="match status" value="1"/>
</dbReference>
<evidence type="ECO:0000313" key="1">
    <source>
        <dbReference type="EMBL" id="SCW30901.1"/>
    </source>
</evidence>
<gene>
    <name evidence="1" type="ORF">SAMN02927928_0321</name>
</gene>
<dbReference type="PANTHER" id="PTHR38767">
    <property type="entry name" value="DNA POLYMERASE III SUBUNIT CHI"/>
    <property type="match status" value="1"/>
</dbReference>
<dbReference type="STRING" id="260084.SAMN02927928_0321"/>
<dbReference type="InterPro" id="IPR036768">
    <property type="entry name" value="PolIII_chi_sf"/>
</dbReference>
<proteinExistence type="predicted"/>
<reference evidence="2" key="1">
    <citation type="submission" date="2016-10" db="EMBL/GenBank/DDBJ databases">
        <authorList>
            <person name="Varghese N."/>
            <person name="Submissions S."/>
        </authorList>
    </citation>
    <scope>NUCLEOTIDE SEQUENCE [LARGE SCALE GENOMIC DNA]</scope>
    <source>
        <strain evidence="2">CGMCC 1.3431</strain>
    </source>
</reference>
<dbReference type="GO" id="GO:0003677">
    <property type="term" value="F:DNA binding"/>
    <property type="evidence" value="ECO:0007669"/>
    <property type="project" value="InterPro"/>
</dbReference>
<dbReference type="OrthoDB" id="9795973at2"/>
<dbReference type="EMBL" id="FMTS01000001">
    <property type="protein sequence ID" value="SCW30901.1"/>
    <property type="molecule type" value="Genomic_DNA"/>
</dbReference>
<dbReference type="NCBIfam" id="NF004347">
    <property type="entry name" value="PRK05728.1-4"/>
    <property type="match status" value="1"/>
</dbReference>
<dbReference type="GO" id="GO:0003887">
    <property type="term" value="F:DNA-directed DNA polymerase activity"/>
    <property type="evidence" value="ECO:0007669"/>
    <property type="project" value="InterPro"/>
</dbReference>
<evidence type="ECO:0000313" key="2">
    <source>
        <dbReference type="Proteomes" id="UP000199150"/>
    </source>
</evidence>
<dbReference type="GO" id="GO:0032298">
    <property type="term" value="P:positive regulation of DNA-templated DNA replication initiation"/>
    <property type="evidence" value="ECO:0007669"/>
    <property type="project" value="TreeGrafter"/>
</dbReference>
<dbReference type="InterPro" id="IPR007459">
    <property type="entry name" value="DNA_pol3_chi"/>
</dbReference>
<dbReference type="PANTHER" id="PTHR38767:SF1">
    <property type="entry name" value="DNA POLYMERASE III SUBUNIT CHI"/>
    <property type="match status" value="1"/>
</dbReference>
<accession>A0A1G4PFB5</accession>
<dbReference type="GO" id="GO:0006260">
    <property type="term" value="P:DNA replication"/>
    <property type="evidence" value="ECO:0007669"/>
    <property type="project" value="InterPro"/>
</dbReference>
<dbReference type="Gene3D" id="3.40.50.10110">
    <property type="entry name" value="DNA polymerase III subunit chi"/>
    <property type="match status" value="1"/>
</dbReference>
<dbReference type="AlphaFoldDB" id="A0A1G4PFB5"/>
<dbReference type="RefSeq" id="WP_090642868.1">
    <property type="nucleotide sequence ID" value="NZ_CBCRYE010000001.1"/>
</dbReference>
<name>A0A1G4PFB5_9CAUL</name>
<sequence length="149" mass="17033">MPDIWFYHLEKTPLPQVLPDLLEKVVQKGWRAYVHGHDDDKIEVLNGHLWAYSPASFLAHGREGNELAPRQPVLLGTSGDMVNMPDVYVSVAPVDFPDVSVLQRCLVVFEGGDEDHLGWARQQWKRLKGEGADLAYWKQNAQGRWEKMQ</sequence>
<organism evidence="1 2">
    <name type="scientific">Asticcacaulis taihuensis</name>
    <dbReference type="NCBI Taxonomy" id="260084"/>
    <lineage>
        <taxon>Bacteria</taxon>
        <taxon>Pseudomonadati</taxon>
        <taxon>Pseudomonadota</taxon>
        <taxon>Alphaproteobacteria</taxon>
        <taxon>Caulobacterales</taxon>
        <taxon>Caulobacteraceae</taxon>
        <taxon>Asticcacaulis</taxon>
    </lineage>
</organism>
<keyword evidence="2" id="KW-1185">Reference proteome</keyword>
<dbReference type="SUPFAM" id="SSF102400">
    <property type="entry name" value="DNA polymerase III chi subunit"/>
    <property type="match status" value="1"/>
</dbReference>
<protein>
    <submittedName>
        <fullName evidence="1">DNA polymerase III, chi subunit</fullName>
    </submittedName>
</protein>